<feature type="domain" description="6-phosphogluconate dehydrogenase NADP-binding" evidence="1">
    <location>
        <begin position="34"/>
        <end position="140"/>
    </location>
</feature>
<dbReference type="InterPro" id="IPR008927">
    <property type="entry name" value="6-PGluconate_DH-like_C_sf"/>
</dbReference>
<evidence type="ECO:0000259" key="1">
    <source>
        <dbReference type="Pfam" id="PF03446"/>
    </source>
</evidence>
<keyword evidence="3" id="KW-1185">Reference proteome</keyword>
<reference evidence="2 3" key="1">
    <citation type="submission" date="2019-01" db="EMBL/GenBank/DDBJ databases">
        <title>Senegalimassilia sp. nov. KGMB04484 isolated human feces.</title>
        <authorList>
            <person name="Han K.-I."/>
            <person name="Kim J.-S."/>
            <person name="Lee K.C."/>
            <person name="Suh M.K."/>
            <person name="Eom M.K."/>
            <person name="Lee J.H."/>
            <person name="Park S.-H."/>
            <person name="Kang S.W."/>
            <person name="Park J.-E."/>
            <person name="Oh B.S."/>
            <person name="Yu S.Y."/>
            <person name="Choi S.-H."/>
            <person name="Lee D.H."/>
            <person name="Yoon H."/>
            <person name="Kim B.-Y."/>
            <person name="Lee J.H."/>
            <person name="Lee J.-S."/>
        </authorList>
    </citation>
    <scope>NUCLEOTIDE SEQUENCE [LARGE SCALE GENOMIC DNA]</scope>
    <source>
        <strain evidence="2 3">KGMB04484</strain>
    </source>
</reference>
<gene>
    <name evidence="2" type="ORF">ET524_06475</name>
</gene>
<dbReference type="InterPro" id="IPR036291">
    <property type="entry name" value="NAD(P)-bd_dom_sf"/>
</dbReference>
<dbReference type="Gene3D" id="3.40.50.720">
    <property type="entry name" value="NAD(P)-binding Rossmann-like Domain"/>
    <property type="match status" value="1"/>
</dbReference>
<dbReference type="SUPFAM" id="SSF51735">
    <property type="entry name" value="NAD(P)-binding Rossmann-fold domains"/>
    <property type="match status" value="1"/>
</dbReference>
<comment type="caution">
    <text evidence="2">The sequence shown here is derived from an EMBL/GenBank/DDBJ whole genome shotgun (WGS) entry which is preliminary data.</text>
</comment>
<dbReference type="PANTHER" id="PTHR43060:SF15">
    <property type="entry name" value="3-HYDROXYISOBUTYRATE DEHYDROGENASE-LIKE 1, MITOCHONDRIAL-RELATED"/>
    <property type="match status" value="1"/>
</dbReference>
<dbReference type="RefSeq" id="WP_129424240.1">
    <property type="nucleotide sequence ID" value="NZ_SDPW01000001.1"/>
</dbReference>
<dbReference type="GO" id="GO:0050661">
    <property type="term" value="F:NADP binding"/>
    <property type="evidence" value="ECO:0007669"/>
    <property type="project" value="InterPro"/>
</dbReference>
<organism evidence="2 3">
    <name type="scientific">Senegalimassilia faecalis</name>
    <dbReference type="NCBI Taxonomy" id="2509433"/>
    <lineage>
        <taxon>Bacteria</taxon>
        <taxon>Bacillati</taxon>
        <taxon>Actinomycetota</taxon>
        <taxon>Coriobacteriia</taxon>
        <taxon>Coriobacteriales</taxon>
        <taxon>Coriobacteriaceae</taxon>
        <taxon>Senegalimassilia</taxon>
    </lineage>
</organism>
<dbReference type="AlphaFoldDB" id="A0A4Q2JYX3"/>
<dbReference type="InterPro" id="IPR013328">
    <property type="entry name" value="6PGD_dom2"/>
</dbReference>
<name>A0A4Q2JYX3_9ACTN</name>
<dbReference type="Gene3D" id="1.10.1040.10">
    <property type="entry name" value="N-(1-d-carboxylethyl)-l-norvaline Dehydrogenase, domain 2"/>
    <property type="match status" value="1"/>
</dbReference>
<evidence type="ECO:0000313" key="3">
    <source>
        <dbReference type="Proteomes" id="UP000293345"/>
    </source>
</evidence>
<dbReference type="EMBL" id="SDPW01000001">
    <property type="protein sequence ID" value="RXZ54156.1"/>
    <property type="molecule type" value="Genomic_DNA"/>
</dbReference>
<proteinExistence type="predicted"/>
<dbReference type="PANTHER" id="PTHR43060">
    <property type="entry name" value="3-HYDROXYISOBUTYRATE DEHYDROGENASE-LIKE 1, MITOCHONDRIAL-RELATED"/>
    <property type="match status" value="1"/>
</dbReference>
<protein>
    <submittedName>
        <fullName evidence="2">NAD(P)-dependent oxidoreductase</fullName>
    </submittedName>
</protein>
<dbReference type="SUPFAM" id="SSF48179">
    <property type="entry name" value="6-phosphogluconate dehydrogenase C-terminal domain-like"/>
    <property type="match status" value="1"/>
</dbReference>
<accession>A0A4Q2JYX3</accession>
<evidence type="ECO:0000313" key="2">
    <source>
        <dbReference type="EMBL" id="RXZ54156.1"/>
    </source>
</evidence>
<dbReference type="OrthoDB" id="3172327at2"/>
<sequence>MTKAFVYAGHHTVGNMVSDRLCAAGWHRVTDAGAADAVITYFTVQTALEDAYFGDNGIVQGARKGTLIVDLSCTTPTFARELNAMACVDDLVAVEAPLVVQDVSVPDAFAARENLACFVGGEEDCIERAREVLDLLVGSVTDAGGPGSAQLARAAYSLQAVSHLIAAIEADALYHAVRTSSDMGEIAGARAGALTPAGDELLAAVNDGRFDGTYTVEMFMAEITAALTTADDADLILPQAEAAQRLLELLAIIGGSDKAPAALSLVYREEEACANEGLDWSRAEQAYGDHHHDHDDDDDADYGDDFGDAGFIDDDGMTGAYPGFN</sequence>
<dbReference type="InterPro" id="IPR006115">
    <property type="entry name" value="6PGDH_NADP-bd"/>
</dbReference>
<dbReference type="Proteomes" id="UP000293345">
    <property type="component" value="Unassembled WGS sequence"/>
</dbReference>
<dbReference type="Pfam" id="PF03446">
    <property type="entry name" value="NAD_binding_2"/>
    <property type="match status" value="1"/>
</dbReference>